<evidence type="ECO:0000256" key="3">
    <source>
        <dbReference type="ARBA" id="ARBA00022630"/>
    </source>
</evidence>
<feature type="binding site" evidence="12">
    <location>
        <begin position="148"/>
        <end position="157"/>
    </location>
    <ligand>
        <name>FMN</name>
        <dbReference type="ChEBI" id="CHEBI:58210"/>
    </ligand>
</feature>
<evidence type="ECO:0000259" key="14">
    <source>
        <dbReference type="PROSITE" id="PS51384"/>
    </source>
</evidence>
<feature type="binding site" evidence="12">
    <location>
        <begin position="386"/>
        <end position="389"/>
    </location>
    <ligand>
        <name>FAD</name>
        <dbReference type="ChEBI" id="CHEBI:57692"/>
    </ligand>
</feature>
<dbReference type="CDD" id="cd06199">
    <property type="entry name" value="SiR"/>
    <property type="match status" value="1"/>
</dbReference>
<dbReference type="InterPro" id="IPR017938">
    <property type="entry name" value="Riboflavin_synthase-like_b-brl"/>
</dbReference>
<feature type="binding site" evidence="12">
    <location>
        <begin position="404"/>
        <end position="406"/>
    </location>
    <ligand>
        <name>FAD</name>
        <dbReference type="ChEBI" id="CHEBI:57692"/>
    </ligand>
</feature>
<dbReference type="PANTHER" id="PTHR19384:SF128">
    <property type="entry name" value="NADPH OXIDOREDUCTASE A"/>
    <property type="match status" value="1"/>
</dbReference>
<dbReference type="InterPro" id="IPR017927">
    <property type="entry name" value="FAD-bd_FR_type"/>
</dbReference>
<dbReference type="GO" id="GO:0010181">
    <property type="term" value="F:FMN binding"/>
    <property type="evidence" value="ECO:0007669"/>
    <property type="project" value="InterPro"/>
</dbReference>
<dbReference type="Gene3D" id="3.40.50.360">
    <property type="match status" value="1"/>
</dbReference>
<keyword evidence="1 11" id="KW-0813">Transport</keyword>
<comment type="function">
    <text evidence="11">Component of the sulfite reductase complex that catalyzes the 6-electron reduction of sulfite to sulfide. This is one of several activities required for the biosynthesis of L-cysteine from sulfate. The flavoprotein component catalyzes the electron flow from NADPH -&gt; FAD -&gt; FMN to the hemoprotein component.</text>
</comment>
<dbReference type="PIRSF" id="PIRSF000207">
    <property type="entry name" value="SiR-FP_CysJ"/>
    <property type="match status" value="1"/>
</dbReference>
<dbReference type="InterPro" id="IPR029039">
    <property type="entry name" value="Flavoprotein-like_sf"/>
</dbReference>
<comment type="catalytic activity">
    <reaction evidence="10 11">
        <text>hydrogen sulfide + 3 NADP(+) + 3 H2O = sulfite + 3 NADPH + 4 H(+)</text>
        <dbReference type="Rhea" id="RHEA:13801"/>
        <dbReference type="ChEBI" id="CHEBI:15377"/>
        <dbReference type="ChEBI" id="CHEBI:15378"/>
        <dbReference type="ChEBI" id="CHEBI:17359"/>
        <dbReference type="ChEBI" id="CHEBI:29919"/>
        <dbReference type="ChEBI" id="CHEBI:57783"/>
        <dbReference type="ChEBI" id="CHEBI:58349"/>
        <dbReference type="EC" id="1.8.1.2"/>
    </reaction>
</comment>
<dbReference type="InterPro" id="IPR003097">
    <property type="entry name" value="CysJ-like_FAD-binding"/>
</dbReference>
<dbReference type="UniPathway" id="UPA00140">
    <property type="reaction ID" value="UER00207"/>
</dbReference>
<dbReference type="Gene3D" id="3.40.50.80">
    <property type="entry name" value="Nucleotide-binding domain of ferredoxin-NADP reductase (FNR) module"/>
    <property type="match status" value="1"/>
</dbReference>
<evidence type="ECO:0000313" key="16">
    <source>
        <dbReference type="Proteomes" id="UP000252266"/>
    </source>
</evidence>
<dbReference type="InterPro" id="IPR001433">
    <property type="entry name" value="OxRdtase_FAD/NAD-bd"/>
</dbReference>
<dbReference type="Pfam" id="PF00667">
    <property type="entry name" value="FAD_binding_1"/>
    <property type="match status" value="1"/>
</dbReference>
<organism evidence="15 16">
    <name type="scientific">Thalassospira xiamenensis</name>
    <dbReference type="NCBI Taxonomy" id="220697"/>
    <lineage>
        <taxon>Bacteria</taxon>
        <taxon>Pseudomonadati</taxon>
        <taxon>Pseudomonadota</taxon>
        <taxon>Alphaproteobacteria</taxon>
        <taxon>Rhodospirillales</taxon>
        <taxon>Thalassospiraceae</taxon>
        <taxon>Thalassospira</taxon>
    </lineage>
</organism>
<keyword evidence="4 11" id="KW-0288">FMN</keyword>
<dbReference type="AlphaFoldDB" id="A0A367X8I6"/>
<feature type="binding site" evidence="12">
    <location>
        <position position="410"/>
    </location>
    <ligand>
        <name>FAD</name>
        <dbReference type="ChEBI" id="CHEBI:57692"/>
    </ligand>
</feature>
<protein>
    <recommendedName>
        <fullName evidence="11">Sulfite reductase [NADPH] flavoprotein alpha-component</fullName>
        <shortName evidence="11">SiR-FP</shortName>
        <ecNumber evidence="11">1.8.1.2</ecNumber>
    </recommendedName>
</protein>
<dbReference type="SUPFAM" id="SSF52218">
    <property type="entry name" value="Flavoproteins"/>
    <property type="match status" value="1"/>
</dbReference>
<dbReference type="PANTHER" id="PTHR19384">
    <property type="entry name" value="NITRIC OXIDE SYNTHASE-RELATED"/>
    <property type="match status" value="1"/>
</dbReference>
<dbReference type="GO" id="GO:0004783">
    <property type="term" value="F:sulfite reductase (NADPH) activity"/>
    <property type="evidence" value="ECO:0007669"/>
    <property type="project" value="UniProtKB-EC"/>
</dbReference>
<feature type="domain" description="Flavodoxin-like" evidence="13">
    <location>
        <begin position="59"/>
        <end position="197"/>
    </location>
</feature>
<keyword evidence="2 11" id="KW-0028">Amino-acid biosynthesis</keyword>
<dbReference type="GO" id="GO:0005829">
    <property type="term" value="C:cytosol"/>
    <property type="evidence" value="ECO:0007669"/>
    <property type="project" value="TreeGrafter"/>
</dbReference>
<evidence type="ECO:0000256" key="8">
    <source>
        <dbReference type="ARBA" id="ARBA00023002"/>
    </source>
</evidence>
<feature type="binding site" evidence="12">
    <location>
        <position position="598"/>
    </location>
    <ligand>
        <name>FAD</name>
        <dbReference type="ChEBI" id="CHEBI:57692"/>
    </ligand>
</feature>
<accession>A0A367X8I6</accession>
<evidence type="ECO:0000256" key="7">
    <source>
        <dbReference type="ARBA" id="ARBA00022982"/>
    </source>
</evidence>
<feature type="binding site" evidence="12">
    <location>
        <position position="319"/>
    </location>
    <ligand>
        <name>FAD</name>
        <dbReference type="ChEBI" id="CHEBI:57692"/>
    </ligand>
</feature>
<dbReference type="GO" id="GO:0019344">
    <property type="term" value="P:cysteine biosynthetic process"/>
    <property type="evidence" value="ECO:0007669"/>
    <property type="project" value="UniProtKB-KW"/>
</dbReference>
<dbReference type="PRINTS" id="PR00371">
    <property type="entry name" value="FPNCR"/>
</dbReference>
<keyword evidence="8 11" id="KW-0560">Oxidoreductase</keyword>
<feature type="binding site" evidence="12">
    <location>
        <begin position="518"/>
        <end position="519"/>
    </location>
    <ligand>
        <name>NADP(+)</name>
        <dbReference type="ChEBI" id="CHEBI:58349"/>
    </ligand>
</feature>
<evidence type="ECO:0000256" key="11">
    <source>
        <dbReference type="PIRNR" id="PIRNR000207"/>
    </source>
</evidence>
<evidence type="ECO:0000256" key="10">
    <source>
        <dbReference type="ARBA" id="ARBA00052219"/>
    </source>
</evidence>
<comment type="subunit">
    <text evidence="11">Alpha(8)-beta(8). The alpha component is a flavoprotein, the beta component is a hemoprotein.</text>
</comment>
<keyword evidence="7 11" id="KW-0249">Electron transport</keyword>
<dbReference type="InterPro" id="IPR023173">
    <property type="entry name" value="NADPH_Cyt_P450_Rdtase_alpha"/>
</dbReference>
<dbReference type="InterPro" id="IPR010199">
    <property type="entry name" value="CysJ"/>
</dbReference>
<evidence type="ECO:0000256" key="1">
    <source>
        <dbReference type="ARBA" id="ARBA00022448"/>
    </source>
</evidence>
<name>A0A367X8I6_9PROT</name>
<feature type="binding site" evidence="12">
    <location>
        <begin position="65"/>
        <end position="70"/>
    </location>
    <ligand>
        <name>FMN</name>
        <dbReference type="ChEBI" id="CHEBI:58210"/>
    </ligand>
</feature>
<feature type="binding site" evidence="12">
    <location>
        <begin position="112"/>
        <end position="115"/>
    </location>
    <ligand>
        <name>FMN</name>
        <dbReference type="ChEBI" id="CHEBI:58210"/>
    </ligand>
</feature>
<reference evidence="15 16" key="1">
    <citation type="submission" date="2014-07" db="EMBL/GenBank/DDBJ databases">
        <title>Draft genome sequence of Thalassospira xiamenensis IB13.</title>
        <authorList>
            <person name="Lai Q."/>
            <person name="Shao Z."/>
        </authorList>
    </citation>
    <scope>NUCLEOTIDE SEQUENCE [LARGE SCALE GENOMIC DNA]</scope>
    <source>
        <strain evidence="15 16">IB13</strain>
    </source>
</reference>
<dbReference type="InterPro" id="IPR008254">
    <property type="entry name" value="Flavodoxin/NO_synth"/>
</dbReference>
<comment type="cofactor">
    <cofactor evidence="11 12">
        <name>FAD</name>
        <dbReference type="ChEBI" id="CHEBI:57692"/>
    </cofactor>
    <text evidence="11 12">Binds 1 FAD per subunit.</text>
</comment>
<dbReference type="GO" id="GO:0050660">
    <property type="term" value="F:flavin adenine dinucleotide binding"/>
    <property type="evidence" value="ECO:0007669"/>
    <property type="project" value="InterPro"/>
</dbReference>
<comment type="pathway">
    <text evidence="11">Sulfur metabolism; hydrogen sulfide biosynthesis; hydrogen sulfide from sulfite (NADPH route): step 1/1.</text>
</comment>
<dbReference type="EMBL" id="JPWJ01000006">
    <property type="protein sequence ID" value="RCK49976.1"/>
    <property type="molecule type" value="Genomic_DNA"/>
</dbReference>
<evidence type="ECO:0000256" key="9">
    <source>
        <dbReference type="ARBA" id="ARBA00023192"/>
    </source>
</evidence>
<dbReference type="FunFam" id="3.40.50.80:FF:000001">
    <property type="entry name" value="NADPH--cytochrome P450 reductase 1"/>
    <property type="match status" value="1"/>
</dbReference>
<keyword evidence="3 11" id="KW-0285">Flavoprotein</keyword>
<dbReference type="PRINTS" id="PR00369">
    <property type="entry name" value="FLAVODOXIN"/>
</dbReference>
<evidence type="ECO:0000259" key="13">
    <source>
        <dbReference type="PROSITE" id="PS50902"/>
    </source>
</evidence>
<dbReference type="InterPro" id="IPR001709">
    <property type="entry name" value="Flavoprot_Pyr_Nucl_cyt_Rdtase"/>
</dbReference>
<dbReference type="Gene3D" id="1.20.990.10">
    <property type="entry name" value="NADPH-cytochrome p450 Reductase, Chain A, domain 3"/>
    <property type="match status" value="1"/>
</dbReference>
<feature type="binding site" evidence="12">
    <location>
        <begin position="524"/>
        <end position="528"/>
    </location>
    <ligand>
        <name>NADP(+)</name>
        <dbReference type="ChEBI" id="CHEBI:58349"/>
    </ligand>
</feature>
<evidence type="ECO:0000256" key="6">
    <source>
        <dbReference type="ARBA" id="ARBA00022857"/>
    </source>
</evidence>
<evidence type="ECO:0000256" key="2">
    <source>
        <dbReference type="ARBA" id="ARBA00022605"/>
    </source>
</evidence>
<dbReference type="Pfam" id="PF00258">
    <property type="entry name" value="Flavodoxin_1"/>
    <property type="match status" value="1"/>
</dbReference>
<dbReference type="PROSITE" id="PS50902">
    <property type="entry name" value="FLAVODOXIN_LIKE"/>
    <property type="match status" value="1"/>
</dbReference>
<comment type="cofactor">
    <cofactor evidence="11 12">
        <name>FMN</name>
        <dbReference type="ChEBI" id="CHEBI:58210"/>
    </cofactor>
    <text evidence="11 12">Binds 1 FMN per subunit.</text>
</comment>
<evidence type="ECO:0000313" key="15">
    <source>
        <dbReference type="EMBL" id="RCK49976.1"/>
    </source>
</evidence>
<feature type="domain" description="FAD-binding FR-type" evidence="14">
    <location>
        <begin position="231"/>
        <end position="448"/>
    </location>
</feature>
<evidence type="ECO:0000256" key="5">
    <source>
        <dbReference type="ARBA" id="ARBA00022827"/>
    </source>
</evidence>
<evidence type="ECO:0000256" key="4">
    <source>
        <dbReference type="ARBA" id="ARBA00022643"/>
    </source>
</evidence>
<sequence>MTLTESTNAVLSGEQWGLVCSLLPQIDAKQARWLSVYFDGFSKGLEQVGRDSSNTSRTITILFGSETGNANEVAEDLREQLNSAGLSANLCDMADYKVRDLATAEDIFIVVSTYGEGDPPQSALTFFEFIEGRKAPKLEQSRFAVLALGDSSYEFFCEAGKRLDSRLAELGAKRLFDRVDCDVDYEQSAATWRNTVTLFLTSETSILQKSVGSVPSPAIPSVLNKATYSKRTPFPATVIENIPIVGRGSSKETRHVELSLDESGLYYEPGDALGIWPDNSPGMVKALIAELGLDADQEINVGQSRRTVHDAFREHFEITTATPRFLKFWASQCGSKELEYLLDDEHSGERSAFLQSHDIIDVVRKFPSSSVSLDGISEGLRPLQPRLYSIASSLAAVPGEAHLTVSPVRYDMHGEKRSGVCSGLIADRCGLDRTLPVYIQSNPHFKLPSDDAPIIMIGAGTGVAPYRAFMQHREATGLTGKSWLFFGERTFRNDFLYQTEWQGWLKDRTLSRIDTAFSRDGKEKIYVQHRMRDVGKELFKWLEEGAHVYVCGDAAKLAPDVHEALIEIVSLHGHTGKEAAEDYLRNLQSEHRYQQDVY</sequence>
<dbReference type="InterPro" id="IPR039261">
    <property type="entry name" value="FNR_nucleotide-bd"/>
</dbReference>
<dbReference type="PROSITE" id="PS51384">
    <property type="entry name" value="FAD_FR"/>
    <property type="match status" value="1"/>
</dbReference>
<feature type="binding site" evidence="12">
    <location>
        <position position="560"/>
    </location>
    <ligand>
        <name>NADP(+)</name>
        <dbReference type="ChEBI" id="CHEBI:58349"/>
    </ligand>
</feature>
<dbReference type="EC" id="1.8.1.2" evidence="11"/>
<dbReference type="SUPFAM" id="SSF63380">
    <property type="entry name" value="Riboflavin synthase domain-like"/>
    <property type="match status" value="1"/>
</dbReference>
<keyword evidence="6 11" id="KW-0521">NADP</keyword>
<proteinExistence type="predicted"/>
<gene>
    <name evidence="15" type="ORF">TH44_11915</name>
</gene>
<evidence type="ECO:0000256" key="12">
    <source>
        <dbReference type="PIRSR" id="PIRSR000207-1"/>
    </source>
</evidence>
<dbReference type="InterPro" id="IPR001094">
    <property type="entry name" value="Flavdoxin-like"/>
</dbReference>
<dbReference type="SUPFAM" id="SSF52343">
    <property type="entry name" value="Ferredoxin reductase-like, C-terminal NADP-linked domain"/>
    <property type="match status" value="1"/>
</dbReference>
<dbReference type="Proteomes" id="UP000252266">
    <property type="component" value="Unassembled WGS sequence"/>
</dbReference>
<dbReference type="GO" id="GO:0070814">
    <property type="term" value="P:hydrogen sulfide biosynthetic process"/>
    <property type="evidence" value="ECO:0007669"/>
    <property type="project" value="UniProtKB-UniPathway"/>
</dbReference>
<keyword evidence="5 11" id="KW-0274">FAD</keyword>
<keyword evidence="9 11" id="KW-0198">Cysteine biosynthesis</keyword>
<dbReference type="NCBIfam" id="TIGR01931">
    <property type="entry name" value="cysJ"/>
    <property type="match status" value="1"/>
</dbReference>
<dbReference type="Gene3D" id="2.40.30.10">
    <property type="entry name" value="Translation factors"/>
    <property type="match status" value="1"/>
</dbReference>
<comment type="caution">
    <text evidence="15">The sequence shown here is derived from an EMBL/GenBank/DDBJ whole genome shotgun (WGS) entry which is preliminary data.</text>
</comment>
<feature type="binding site" evidence="12">
    <location>
        <begin position="419"/>
        <end position="422"/>
    </location>
    <ligand>
        <name>FAD</name>
        <dbReference type="ChEBI" id="CHEBI:57692"/>
    </ligand>
</feature>
<dbReference type="Pfam" id="PF00175">
    <property type="entry name" value="NAD_binding_1"/>
    <property type="match status" value="1"/>
</dbReference>